<gene>
    <name evidence="3" type="ORF">C496_12307</name>
</gene>
<evidence type="ECO:0000313" key="4">
    <source>
        <dbReference type="Proteomes" id="UP000011599"/>
    </source>
</evidence>
<comment type="caution">
    <text evidence="3">The sequence shown here is derived from an EMBL/GenBank/DDBJ whole genome shotgun (WGS) entry which is preliminary data.</text>
</comment>
<evidence type="ECO:0000256" key="1">
    <source>
        <dbReference type="SAM" id="MobiDB-lite"/>
    </source>
</evidence>
<accession>L9VTH7</accession>
<dbReference type="OrthoDB" id="267555at2157"/>
<evidence type="ECO:0000313" key="3">
    <source>
        <dbReference type="EMBL" id="ELY40356.1"/>
    </source>
</evidence>
<evidence type="ECO:0000256" key="2">
    <source>
        <dbReference type="SAM" id="Phobius"/>
    </source>
</evidence>
<dbReference type="PATRIC" id="fig|1114856.3.peg.2567"/>
<sequence length="343" mass="38470">MYIVEYQRSEAEDDASVRHTTRGEAGRPPSRVVDYQMTRLTRRTLLCGISLSAAAGVLSVGARKNRPFASRSDSNSSGDDAAFDPATDAFGFENYSTPPAAPDPGAFVSESELQDSLTDSWEETFGDQLSFATGVAPDTQIRTVAERLYANANRLFGTKGYCYGMAMAAQWYFEEPTARPVDRKSTSEIEHVNDPLEDRDSSPVRDDVERFHRSQFTDLESWIRRRVLLRPEWIDYRSQADEIREAIDEFGSAGVTISGENVLEAHYVLLYDYDVSETKVTFAAYDPNDAAAEYADRSDSRTVGIDTTSDEPLLGSYEGTYDRFLFDQTDRAVSTRMRADQDR</sequence>
<protein>
    <submittedName>
        <fullName evidence="3">Uncharacterized protein</fullName>
    </submittedName>
</protein>
<proteinExistence type="predicted"/>
<dbReference type="Proteomes" id="UP000011599">
    <property type="component" value="Unassembled WGS sequence"/>
</dbReference>
<reference evidence="3 4" key="1">
    <citation type="journal article" date="2014" name="PLoS Genet.">
        <title>Phylogenetically driven sequencing of extremely halophilic archaea reveals strategies for static and dynamic osmo-response.</title>
        <authorList>
            <person name="Becker E.A."/>
            <person name="Seitzer P.M."/>
            <person name="Tritt A."/>
            <person name="Larsen D."/>
            <person name="Krusor M."/>
            <person name="Yao A.I."/>
            <person name="Wu D."/>
            <person name="Madern D."/>
            <person name="Eisen J.A."/>
            <person name="Darling A.E."/>
            <person name="Facciotti M.T."/>
        </authorList>
    </citation>
    <scope>NUCLEOTIDE SEQUENCE [LARGE SCALE GENOMIC DNA]</scope>
    <source>
        <strain evidence="3 4">GA33</strain>
    </source>
</reference>
<dbReference type="RefSeq" id="WP_006090330.1">
    <property type="nucleotide sequence ID" value="NZ_AOHW01000033.1"/>
</dbReference>
<feature type="transmembrane region" description="Helical" evidence="2">
    <location>
        <begin position="45"/>
        <end position="62"/>
    </location>
</feature>
<feature type="compositionally biased region" description="Basic and acidic residues" evidence="1">
    <location>
        <begin position="7"/>
        <end position="25"/>
    </location>
</feature>
<keyword evidence="2" id="KW-0812">Transmembrane</keyword>
<keyword evidence="2" id="KW-1133">Transmembrane helix</keyword>
<keyword evidence="2" id="KW-0472">Membrane</keyword>
<feature type="region of interest" description="Disordered" evidence="1">
    <location>
        <begin position="7"/>
        <end position="30"/>
    </location>
</feature>
<keyword evidence="4" id="KW-1185">Reference proteome</keyword>
<organism evidence="3 4">
    <name type="scientific">Natronorubrum tibetense GA33</name>
    <dbReference type="NCBI Taxonomy" id="1114856"/>
    <lineage>
        <taxon>Archaea</taxon>
        <taxon>Methanobacteriati</taxon>
        <taxon>Methanobacteriota</taxon>
        <taxon>Stenosarchaea group</taxon>
        <taxon>Halobacteria</taxon>
        <taxon>Halobacteriales</taxon>
        <taxon>Natrialbaceae</taxon>
        <taxon>Natronorubrum</taxon>
    </lineage>
</organism>
<dbReference type="eggNOG" id="arCOG11849">
    <property type="taxonomic scope" value="Archaea"/>
</dbReference>
<dbReference type="AlphaFoldDB" id="L9VTH7"/>
<dbReference type="EMBL" id="AOHW01000033">
    <property type="protein sequence ID" value="ELY40356.1"/>
    <property type="molecule type" value="Genomic_DNA"/>
</dbReference>
<feature type="region of interest" description="Disordered" evidence="1">
    <location>
        <begin position="92"/>
        <end position="113"/>
    </location>
</feature>
<name>L9VTH7_9EURY</name>